<organism evidence="3 4">
    <name type="scientific">Catenuloplanes niger</name>
    <dbReference type="NCBI Taxonomy" id="587534"/>
    <lineage>
        <taxon>Bacteria</taxon>
        <taxon>Bacillati</taxon>
        <taxon>Actinomycetota</taxon>
        <taxon>Actinomycetes</taxon>
        <taxon>Micromonosporales</taxon>
        <taxon>Micromonosporaceae</taxon>
        <taxon>Catenuloplanes</taxon>
    </lineage>
</organism>
<sequence>MARSPRRMSLAAALAVEVALLAGALTVAGAAGARHDGDREPIARAPATVVIPTGPGRYVFDCGTNAEAHRNTANVVVTPGVPGPEHHVHDYVGNRSTDVDSTDATLLRGTTTCTNGDLSTFYWPVLRAGGEHSEILRPTSVRMAYLAAATGPVVAAPRGLRAMTGDARAATTGTSGIRAWTCEGAEDRRTDRYPRCPAGREVRRVLEFPSCWDGVRTDSAGHRRHLGFPGADGACPPGTFAVPRLRVTVGYRVSGDFTVDAFPEQHRSPRTDHGIMINLAPEPLMAEIVACLNENRSCPATAPATHPRPD</sequence>
<dbReference type="RefSeq" id="WP_310422695.1">
    <property type="nucleotide sequence ID" value="NZ_JAVDYC010000001.1"/>
</dbReference>
<keyword evidence="4" id="KW-1185">Reference proteome</keyword>
<feature type="chain" id="PRO_5042272160" description="DUF1996 domain-containing protein" evidence="1">
    <location>
        <begin position="31"/>
        <end position="310"/>
    </location>
</feature>
<protein>
    <recommendedName>
        <fullName evidence="2">DUF1996 domain-containing protein</fullName>
    </recommendedName>
</protein>
<evidence type="ECO:0000313" key="3">
    <source>
        <dbReference type="EMBL" id="MDR7326640.1"/>
    </source>
</evidence>
<feature type="signal peptide" evidence="1">
    <location>
        <begin position="1"/>
        <end position="30"/>
    </location>
</feature>
<evidence type="ECO:0000313" key="4">
    <source>
        <dbReference type="Proteomes" id="UP001183629"/>
    </source>
</evidence>
<proteinExistence type="predicted"/>
<dbReference type="EMBL" id="JAVDYC010000001">
    <property type="protein sequence ID" value="MDR7326640.1"/>
    <property type="molecule type" value="Genomic_DNA"/>
</dbReference>
<comment type="caution">
    <text evidence="3">The sequence shown here is derived from an EMBL/GenBank/DDBJ whole genome shotgun (WGS) entry which is preliminary data.</text>
</comment>
<dbReference type="PANTHER" id="PTHR43662:SF3">
    <property type="entry name" value="DOMAIN PROTEIN, PUTATIVE (AFU_ORTHOLOGUE AFUA_6G11970)-RELATED"/>
    <property type="match status" value="1"/>
</dbReference>
<keyword evidence="1" id="KW-0732">Signal</keyword>
<dbReference type="Proteomes" id="UP001183629">
    <property type="component" value="Unassembled WGS sequence"/>
</dbReference>
<evidence type="ECO:0000259" key="2">
    <source>
        <dbReference type="Pfam" id="PF09362"/>
    </source>
</evidence>
<feature type="domain" description="DUF1996" evidence="2">
    <location>
        <begin position="76"/>
        <end position="259"/>
    </location>
</feature>
<reference evidence="3 4" key="1">
    <citation type="submission" date="2023-07" db="EMBL/GenBank/DDBJ databases">
        <title>Sequencing the genomes of 1000 actinobacteria strains.</title>
        <authorList>
            <person name="Klenk H.-P."/>
        </authorList>
    </citation>
    <scope>NUCLEOTIDE SEQUENCE [LARGE SCALE GENOMIC DNA]</scope>
    <source>
        <strain evidence="3 4">DSM 44711</strain>
    </source>
</reference>
<dbReference type="AlphaFoldDB" id="A0AAE3ZZU0"/>
<name>A0AAE3ZZU0_9ACTN</name>
<gene>
    <name evidence="3" type="ORF">J2S44_006890</name>
</gene>
<dbReference type="InterPro" id="IPR018535">
    <property type="entry name" value="DUF1996"/>
</dbReference>
<dbReference type="Pfam" id="PF09362">
    <property type="entry name" value="DUF1996"/>
    <property type="match status" value="1"/>
</dbReference>
<dbReference type="PANTHER" id="PTHR43662">
    <property type="match status" value="1"/>
</dbReference>
<evidence type="ECO:0000256" key="1">
    <source>
        <dbReference type="SAM" id="SignalP"/>
    </source>
</evidence>
<accession>A0AAE3ZZU0</accession>